<comment type="caution">
    <text evidence="1">The sequence shown here is derived from an EMBL/GenBank/DDBJ whole genome shotgun (WGS) entry which is preliminary data.</text>
</comment>
<gene>
    <name evidence="1" type="ORF">TNIN_112751</name>
</gene>
<sequence length="101" mass="11770">MASCWDVRKFGVPRSEFCTLYPNLCEKPNDLSKFCLYEPHFCKRNVSDLVIPKFGYFTQDKTEEIEKIIWKLLLNSSGEPSSLFKKQGNSLEYCTDLIAFQ</sequence>
<dbReference type="OrthoDB" id="6437007at2759"/>
<dbReference type="Proteomes" id="UP000886998">
    <property type="component" value="Unassembled WGS sequence"/>
</dbReference>
<name>A0A8X6X287_9ARAC</name>
<reference evidence="1" key="1">
    <citation type="submission" date="2020-08" db="EMBL/GenBank/DDBJ databases">
        <title>Multicomponent nature underlies the extraordinary mechanical properties of spider dragline silk.</title>
        <authorList>
            <person name="Kono N."/>
            <person name="Nakamura H."/>
            <person name="Mori M."/>
            <person name="Yoshida Y."/>
            <person name="Ohtoshi R."/>
            <person name="Malay A.D."/>
            <person name="Moran D.A.P."/>
            <person name="Tomita M."/>
            <person name="Numata K."/>
            <person name="Arakawa K."/>
        </authorList>
    </citation>
    <scope>NUCLEOTIDE SEQUENCE</scope>
</reference>
<organism evidence="1 2">
    <name type="scientific">Trichonephila inaurata madagascariensis</name>
    <dbReference type="NCBI Taxonomy" id="2747483"/>
    <lineage>
        <taxon>Eukaryota</taxon>
        <taxon>Metazoa</taxon>
        <taxon>Ecdysozoa</taxon>
        <taxon>Arthropoda</taxon>
        <taxon>Chelicerata</taxon>
        <taxon>Arachnida</taxon>
        <taxon>Araneae</taxon>
        <taxon>Araneomorphae</taxon>
        <taxon>Entelegynae</taxon>
        <taxon>Araneoidea</taxon>
        <taxon>Nephilidae</taxon>
        <taxon>Trichonephila</taxon>
        <taxon>Trichonephila inaurata</taxon>
    </lineage>
</organism>
<proteinExistence type="predicted"/>
<evidence type="ECO:0000313" key="1">
    <source>
        <dbReference type="EMBL" id="GFY45575.1"/>
    </source>
</evidence>
<dbReference type="EMBL" id="BMAV01004923">
    <property type="protein sequence ID" value="GFY45575.1"/>
    <property type="molecule type" value="Genomic_DNA"/>
</dbReference>
<protein>
    <submittedName>
        <fullName evidence="1">Uncharacterized protein</fullName>
    </submittedName>
</protein>
<keyword evidence="2" id="KW-1185">Reference proteome</keyword>
<accession>A0A8X6X287</accession>
<evidence type="ECO:0000313" key="2">
    <source>
        <dbReference type="Proteomes" id="UP000886998"/>
    </source>
</evidence>
<dbReference type="AlphaFoldDB" id="A0A8X6X287"/>